<accession>A0A4Y2CY58</accession>
<keyword evidence="5" id="KW-1185">Reference proteome</keyword>
<reference evidence="4 5" key="1">
    <citation type="journal article" date="2019" name="Sci. Rep.">
        <title>Orb-weaving spider Araneus ventricosus genome elucidates the spidroin gene catalogue.</title>
        <authorList>
            <person name="Kono N."/>
            <person name="Nakamura H."/>
            <person name="Ohtoshi R."/>
            <person name="Moran D.A.P."/>
            <person name="Shinohara A."/>
            <person name="Yoshida Y."/>
            <person name="Fujiwara M."/>
            <person name="Mori M."/>
            <person name="Tomita M."/>
            <person name="Arakawa K."/>
        </authorList>
    </citation>
    <scope>NUCLEOTIDE SEQUENCE [LARGE SCALE GENOMIC DNA]</scope>
</reference>
<sequence length="279" mass="30710">MKKGCHKKKDDDEKGRNEDESQTMIDVTRQEKDEGLQTFLKFSKDYSSRHMILGSLIVYKKKKLGANPKNLVGTVTYGGRGVLVWECMPASGLGMVESPQKCSLEDDCGDAELLTCDLELKVCKCREKFSVLSSAGSCIPARQLGEECVEDAQCRVNGRNTSCEENYCVCDWGFDILHDINGSLCNPAGDESTVASGMNMKVIIILVALSIMSVGICGALHLFSKYGFKDRLSPFTLYFQEKLEKQYFPVHSLCGKTFPESPISTIGPISANLLATLQA</sequence>
<proteinExistence type="predicted"/>
<evidence type="ECO:0000256" key="2">
    <source>
        <dbReference type="SAM" id="Phobius"/>
    </source>
</evidence>
<evidence type="ECO:0000313" key="5">
    <source>
        <dbReference type="Proteomes" id="UP000499080"/>
    </source>
</evidence>
<feature type="domain" description="EB" evidence="3">
    <location>
        <begin position="134"/>
        <end position="174"/>
    </location>
</feature>
<dbReference type="EMBL" id="BGPR01000269">
    <property type="protein sequence ID" value="GBM09380.1"/>
    <property type="molecule type" value="Genomic_DNA"/>
</dbReference>
<dbReference type="OrthoDB" id="6610549at2759"/>
<dbReference type="Proteomes" id="UP000499080">
    <property type="component" value="Unassembled WGS sequence"/>
</dbReference>
<dbReference type="Pfam" id="PF01683">
    <property type="entry name" value="EB"/>
    <property type="match status" value="1"/>
</dbReference>
<feature type="transmembrane region" description="Helical" evidence="2">
    <location>
        <begin position="202"/>
        <end position="223"/>
    </location>
</feature>
<protein>
    <recommendedName>
        <fullName evidence="3">EB domain-containing protein</fullName>
    </recommendedName>
</protein>
<feature type="compositionally biased region" description="Basic and acidic residues" evidence="1">
    <location>
        <begin position="8"/>
        <end position="19"/>
    </location>
</feature>
<keyword evidence="2" id="KW-1133">Transmembrane helix</keyword>
<organism evidence="4 5">
    <name type="scientific">Araneus ventricosus</name>
    <name type="common">Orbweaver spider</name>
    <name type="synonym">Epeira ventricosa</name>
    <dbReference type="NCBI Taxonomy" id="182803"/>
    <lineage>
        <taxon>Eukaryota</taxon>
        <taxon>Metazoa</taxon>
        <taxon>Ecdysozoa</taxon>
        <taxon>Arthropoda</taxon>
        <taxon>Chelicerata</taxon>
        <taxon>Arachnida</taxon>
        <taxon>Araneae</taxon>
        <taxon>Araneomorphae</taxon>
        <taxon>Entelegynae</taxon>
        <taxon>Araneoidea</taxon>
        <taxon>Araneidae</taxon>
        <taxon>Araneus</taxon>
    </lineage>
</organism>
<dbReference type="AlphaFoldDB" id="A0A4Y2CY58"/>
<evidence type="ECO:0000259" key="3">
    <source>
        <dbReference type="Pfam" id="PF01683"/>
    </source>
</evidence>
<name>A0A4Y2CY58_ARAVE</name>
<evidence type="ECO:0000313" key="4">
    <source>
        <dbReference type="EMBL" id="GBM09380.1"/>
    </source>
</evidence>
<keyword evidence="2" id="KW-0472">Membrane</keyword>
<gene>
    <name evidence="4" type="ORF">AVEN_184087_1</name>
</gene>
<feature type="region of interest" description="Disordered" evidence="1">
    <location>
        <begin position="1"/>
        <end position="28"/>
    </location>
</feature>
<comment type="caution">
    <text evidence="4">The sequence shown here is derived from an EMBL/GenBank/DDBJ whole genome shotgun (WGS) entry which is preliminary data.</text>
</comment>
<keyword evidence="2" id="KW-0812">Transmembrane</keyword>
<dbReference type="InterPro" id="IPR006149">
    <property type="entry name" value="EB_dom"/>
</dbReference>
<evidence type="ECO:0000256" key="1">
    <source>
        <dbReference type="SAM" id="MobiDB-lite"/>
    </source>
</evidence>